<comment type="caution">
    <text evidence="1">The sequence shown here is derived from an EMBL/GenBank/DDBJ whole genome shotgun (WGS) entry which is preliminary data.</text>
</comment>
<dbReference type="EMBL" id="LAZR01010641">
    <property type="protein sequence ID" value="KKM65880.1"/>
    <property type="molecule type" value="Genomic_DNA"/>
</dbReference>
<protein>
    <submittedName>
        <fullName evidence="1">Uncharacterized protein</fullName>
    </submittedName>
</protein>
<sequence>MEISRISKIKINNVFETSLFAILEGVIKDLQNFWEEFKINSFKISLNEAKKLQHF</sequence>
<organism evidence="1">
    <name type="scientific">marine sediment metagenome</name>
    <dbReference type="NCBI Taxonomy" id="412755"/>
    <lineage>
        <taxon>unclassified sequences</taxon>
        <taxon>metagenomes</taxon>
        <taxon>ecological metagenomes</taxon>
    </lineage>
</organism>
<evidence type="ECO:0000313" key="1">
    <source>
        <dbReference type="EMBL" id="KKM65880.1"/>
    </source>
</evidence>
<proteinExistence type="predicted"/>
<accession>A0A0F9LNM5</accession>
<dbReference type="AlphaFoldDB" id="A0A0F9LNM5"/>
<reference evidence="1" key="1">
    <citation type="journal article" date="2015" name="Nature">
        <title>Complex archaea that bridge the gap between prokaryotes and eukaryotes.</title>
        <authorList>
            <person name="Spang A."/>
            <person name="Saw J.H."/>
            <person name="Jorgensen S.L."/>
            <person name="Zaremba-Niedzwiedzka K."/>
            <person name="Martijn J."/>
            <person name="Lind A.E."/>
            <person name="van Eijk R."/>
            <person name="Schleper C."/>
            <person name="Guy L."/>
            <person name="Ettema T.J."/>
        </authorList>
    </citation>
    <scope>NUCLEOTIDE SEQUENCE</scope>
</reference>
<name>A0A0F9LNM5_9ZZZZ</name>
<gene>
    <name evidence="1" type="ORF">LCGC14_1486800</name>
</gene>